<keyword evidence="10" id="KW-0282">Flagellum</keyword>
<dbReference type="InterPro" id="IPR053967">
    <property type="entry name" value="LlgE_F_G-like_D1"/>
</dbReference>
<reference evidence="10 11" key="1">
    <citation type="submission" date="2016-10" db="EMBL/GenBank/DDBJ databases">
        <authorList>
            <person name="de Groot N.N."/>
        </authorList>
    </citation>
    <scope>NUCLEOTIDE SEQUENCE [LARGE SCALE GENOMIC DNA]</scope>
    <source>
        <strain evidence="10 11">DSM 2698</strain>
    </source>
</reference>
<evidence type="ECO:0000313" key="10">
    <source>
        <dbReference type="EMBL" id="SCZ28850.1"/>
    </source>
</evidence>
<dbReference type="InterPro" id="IPR011491">
    <property type="entry name" value="FlgE_D2"/>
</dbReference>
<keyword evidence="10" id="KW-0966">Cell projection</keyword>
<dbReference type="Proteomes" id="UP000199347">
    <property type="component" value="Unassembled WGS sequence"/>
</dbReference>
<feature type="domain" description="Flagellar basal body rod protein N-terminal" evidence="6">
    <location>
        <begin position="7"/>
        <end position="37"/>
    </location>
</feature>
<name>A0A1G5MWM7_AFIMA</name>
<proteinExistence type="inferred from homology"/>
<evidence type="ECO:0000256" key="5">
    <source>
        <dbReference type="RuleBase" id="RU362116"/>
    </source>
</evidence>
<evidence type="ECO:0000313" key="11">
    <source>
        <dbReference type="Proteomes" id="UP000199347"/>
    </source>
</evidence>
<feature type="domain" description="Flagellar basal-body/hook protein C-terminal" evidence="7">
    <location>
        <begin position="372"/>
        <end position="416"/>
    </location>
</feature>
<dbReference type="Gene3D" id="2.60.98.20">
    <property type="entry name" value="Flagellar hook protein FlgE"/>
    <property type="match status" value="1"/>
</dbReference>
<dbReference type="GO" id="GO:0009424">
    <property type="term" value="C:bacterial-type flagellum hook"/>
    <property type="evidence" value="ECO:0007669"/>
    <property type="project" value="TreeGrafter"/>
</dbReference>
<accession>A0A1G5MWM7</accession>
<dbReference type="Pfam" id="PF06429">
    <property type="entry name" value="Flg_bbr_C"/>
    <property type="match status" value="1"/>
</dbReference>
<dbReference type="GO" id="GO:0071978">
    <property type="term" value="P:bacterial-type flagellum-dependent swarming motility"/>
    <property type="evidence" value="ECO:0007669"/>
    <property type="project" value="TreeGrafter"/>
</dbReference>
<feature type="domain" description="Flagellar hook protein FlgE/F/G-like D1" evidence="9">
    <location>
        <begin position="84"/>
        <end position="129"/>
    </location>
</feature>
<dbReference type="Pfam" id="PF22692">
    <property type="entry name" value="LlgE_F_G_D1"/>
    <property type="match status" value="1"/>
</dbReference>
<comment type="similarity">
    <text evidence="2 5">Belongs to the flagella basal body rod proteins family.</text>
</comment>
<dbReference type="OrthoDB" id="8372879at2"/>
<evidence type="ECO:0000259" key="8">
    <source>
        <dbReference type="Pfam" id="PF07559"/>
    </source>
</evidence>
<dbReference type="GO" id="GO:0005829">
    <property type="term" value="C:cytosol"/>
    <property type="evidence" value="ECO:0007669"/>
    <property type="project" value="TreeGrafter"/>
</dbReference>
<dbReference type="GO" id="GO:0009425">
    <property type="term" value="C:bacterial-type flagellum basal body"/>
    <property type="evidence" value="ECO:0007669"/>
    <property type="project" value="UniProtKB-SubCell"/>
</dbReference>
<dbReference type="RefSeq" id="WP_092810325.1">
    <property type="nucleotide sequence ID" value="NZ_FMVW01000002.1"/>
</dbReference>
<comment type="function">
    <text evidence="5">A flexible structure which links the flagellar filament to the drive apparatus in the basal body.</text>
</comment>
<dbReference type="Pfam" id="PF00460">
    <property type="entry name" value="Flg_bb_rod"/>
    <property type="match status" value="1"/>
</dbReference>
<evidence type="ECO:0000256" key="3">
    <source>
        <dbReference type="ARBA" id="ARBA00019015"/>
    </source>
</evidence>
<dbReference type="STRING" id="1120955.SAMN03080610_01052"/>
<dbReference type="AlphaFoldDB" id="A0A1G5MWM7"/>
<dbReference type="InterPro" id="IPR037925">
    <property type="entry name" value="FlgE/F/G-like"/>
</dbReference>
<gene>
    <name evidence="10" type="ORF">SAMN03080610_01052</name>
</gene>
<dbReference type="PANTHER" id="PTHR30435:SF1">
    <property type="entry name" value="FLAGELLAR HOOK PROTEIN FLGE"/>
    <property type="match status" value="1"/>
</dbReference>
<evidence type="ECO:0000259" key="6">
    <source>
        <dbReference type="Pfam" id="PF00460"/>
    </source>
</evidence>
<dbReference type="Pfam" id="PF07559">
    <property type="entry name" value="FlgE_D2"/>
    <property type="match status" value="1"/>
</dbReference>
<keyword evidence="4 5" id="KW-0975">Bacterial flagellum</keyword>
<dbReference type="InterPro" id="IPR037058">
    <property type="entry name" value="Falgellar_hook_FlgE_sf"/>
</dbReference>
<dbReference type="PANTHER" id="PTHR30435">
    <property type="entry name" value="FLAGELLAR PROTEIN"/>
    <property type="match status" value="1"/>
</dbReference>
<dbReference type="InterPro" id="IPR010930">
    <property type="entry name" value="Flg_bb/hook_C_dom"/>
</dbReference>
<dbReference type="InterPro" id="IPR001444">
    <property type="entry name" value="Flag_bb_rod_N"/>
</dbReference>
<sequence length="418" mass="43301">MSLYGMLRTGVSGMNAQSNLLGTVSDNIANSGTIGYKRADTQFSSLLLNSGKGSYNPGAVKTDIRHAISDRGPLTYTTSNTDLAVQGNGFFVVNDPNGNPYLTRAGAFTLDGNTGNLVNTAGYTLMGYDISGGDPSVVLNGLTGLQPVNFGGMNMTANPTTSGVFKVNLPDSAEVVTGNLPSANAADSAYTAKSSITVFDKVGNEVTLDIYMSKTSDSPAEWAYTVYDHAGATDGGFPYASPALSTQTVTFDDAGALTSTPAEIALTVPGGEAITLDLTGTTHLAADYIPMTATVNGNAPATIKDVTISEDGTVYANYTNGAMTPAFRLPLADVPSPDKLEALSGNVFSVTLESGAIEVGFPTEGSRGAIVSGALEQSNVDMASELTDMIVAQRDYSANSKVFQTGSELLDVLMNLKR</sequence>
<comment type="subcellular location">
    <subcellularLocation>
        <location evidence="1 5">Bacterial flagellum basal body</location>
    </subcellularLocation>
</comment>
<keyword evidence="11" id="KW-1185">Reference proteome</keyword>
<keyword evidence="10" id="KW-0969">Cilium</keyword>
<evidence type="ECO:0000259" key="9">
    <source>
        <dbReference type="Pfam" id="PF22692"/>
    </source>
</evidence>
<protein>
    <recommendedName>
        <fullName evidence="3 5">Flagellar hook protein FlgE</fullName>
    </recommendedName>
</protein>
<organism evidence="10 11">
    <name type="scientific">Afifella marina DSM 2698</name>
    <dbReference type="NCBI Taxonomy" id="1120955"/>
    <lineage>
        <taxon>Bacteria</taxon>
        <taxon>Pseudomonadati</taxon>
        <taxon>Pseudomonadota</taxon>
        <taxon>Alphaproteobacteria</taxon>
        <taxon>Hyphomicrobiales</taxon>
        <taxon>Afifellaceae</taxon>
        <taxon>Afifella</taxon>
    </lineage>
</organism>
<evidence type="ECO:0000259" key="7">
    <source>
        <dbReference type="Pfam" id="PF06429"/>
    </source>
</evidence>
<dbReference type="InterPro" id="IPR020013">
    <property type="entry name" value="Flagellar_FlgE/F/G"/>
</dbReference>
<feature type="domain" description="Flagellar hook protein FlgE D2" evidence="8">
    <location>
        <begin position="184"/>
        <end position="297"/>
    </location>
</feature>
<evidence type="ECO:0000256" key="1">
    <source>
        <dbReference type="ARBA" id="ARBA00004117"/>
    </source>
</evidence>
<evidence type="ECO:0000256" key="4">
    <source>
        <dbReference type="ARBA" id="ARBA00023143"/>
    </source>
</evidence>
<dbReference type="NCBIfam" id="TIGR03506">
    <property type="entry name" value="FlgEFG_subfam"/>
    <property type="match status" value="1"/>
</dbReference>
<dbReference type="SUPFAM" id="SSF117143">
    <property type="entry name" value="Flagellar hook protein flgE"/>
    <property type="match status" value="1"/>
</dbReference>
<dbReference type="EMBL" id="FMVW01000002">
    <property type="protein sequence ID" value="SCZ28850.1"/>
    <property type="molecule type" value="Genomic_DNA"/>
</dbReference>
<evidence type="ECO:0000256" key="2">
    <source>
        <dbReference type="ARBA" id="ARBA00009677"/>
    </source>
</evidence>